<comment type="function">
    <text evidence="1">Could be involved in insertion of integral membrane proteins into the membrane.</text>
</comment>
<dbReference type="RefSeq" id="WP_234868573.1">
    <property type="nucleotide sequence ID" value="NZ_JAKEVY010000007.1"/>
</dbReference>
<name>A0ABS9BP74_9BACT</name>
<comment type="subcellular location">
    <subcellularLocation>
        <location evidence="1">Cell membrane</location>
        <topology evidence="1">Peripheral membrane protein</topology>
        <orientation evidence="1">Cytoplasmic side</orientation>
    </subcellularLocation>
</comment>
<evidence type="ECO:0000256" key="1">
    <source>
        <dbReference type="HAMAP-Rule" id="MF_00386"/>
    </source>
</evidence>
<dbReference type="PANTHER" id="PTHR33383:SF1">
    <property type="entry name" value="MEMBRANE PROTEIN INSERTION EFFICIENCY FACTOR-RELATED"/>
    <property type="match status" value="1"/>
</dbReference>
<dbReference type="InterPro" id="IPR002696">
    <property type="entry name" value="Membr_insert_effic_factor_YidD"/>
</dbReference>
<evidence type="ECO:0000313" key="2">
    <source>
        <dbReference type="EMBL" id="MCF1716955.1"/>
    </source>
</evidence>
<dbReference type="HAMAP" id="MF_00386">
    <property type="entry name" value="UPF0161_YidD"/>
    <property type="match status" value="1"/>
</dbReference>
<keyword evidence="1" id="KW-1003">Cell membrane</keyword>
<protein>
    <recommendedName>
        <fullName evidence="1">Putative membrane protein insertion efficiency factor</fullName>
    </recommendedName>
</protein>
<reference evidence="2 3" key="1">
    <citation type="submission" date="2022-01" db="EMBL/GenBank/DDBJ databases">
        <title>Flavihumibacter sp. nov., isolated from sediment of a river.</title>
        <authorList>
            <person name="Liu H."/>
        </authorList>
    </citation>
    <scope>NUCLEOTIDE SEQUENCE [LARGE SCALE GENOMIC DNA]</scope>
    <source>
        <strain evidence="2 3">RY-1</strain>
    </source>
</reference>
<sequence length="77" mass="8776">MPELLKKIASFPFIALIKLYQWLISPILGPKCRFTPTCSQYGLEAFKKHGPIKGFWLTLKRISRCHPWGGSGYDPVP</sequence>
<dbReference type="NCBIfam" id="TIGR00278">
    <property type="entry name" value="membrane protein insertion efficiency factor YidD"/>
    <property type="match status" value="1"/>
</dbReference>
<comment type="similarity">
    <text evidence="1">Belongs to the UPF0161 family.</text>
</comment>
<dbReference type="PANTHER" id="PTHR33383">
    <property type="entry name" value="MEMBRANE PROTEIN INSERTION EFFICIENCY FACTOR-RELATED"/>
    <property type="match status" value="1"/>
</dbReference>
<comment type="caution">
    <text evidence="2">The sequence shown here is derived from an EMBL/GenBank/DDBJ whole genome shotgun (WGS) entry which is preliminary data.</text>
</comment>
<dbReference type="Pfam" id="PF01809">
    <property type="entry name" value="YidD"/>
    <property type="match status" value="1"/>
</dbReference>
<gene>
    <name evidence="2" type="primary">yidD</name>
    <name evidence="2" type="ORF">L0U88_20100</name>
</gene>
<keyword evidence="3" id="KW-1185">Reference proteome</keyword>
<dbReference type="EMBL" id="JAKEVY010000007">
    <property type="protein sequence ID" value="MCF1716955.1"/>
    <property type="molecule type" value="Genomic_DNA"/>
</dbReference>
<keyword evidence="1" id="KW-0472">Membrane</keyword>
<dbReference type="Proteomes" id="UP001200145">
    <property type="component" value="Unassembled WGS sequence"/>
</dbReference>
<evidence type="ECO:0000313" key="3">
    <source>
        <dbReference type="Proteomes" id="UP001200145"/>
    </source>
</evidence>
<organism evidence="2 3">
    <name type="scientific">Flavihumibacter fluminis</name>
    <dbReference type="NCBI Taxonomy" id="2909236"/>
    <lineage>
        <taxon>Bacteria</taxon>
        <taxon>Pseudomonadati</taxon>
        <taxon>Bacteroidota</taxon>
        <taxon>Chitinophagia</taxon>
        <taxon>Chitinophagales</taxon>
        <taxon>Chitinophagaceae</taxon>
        <taxon>Flavihumibacter</taxon>
    </lineage>
</organism>
<dbReference type="SMART" id="SM01234">
    <property type="entry name" value="Haemolytic"/>
    <property type="match status" value="1"/>
</dbReference>
<accession>A0ABS9BP74</accession>
<proteinExistence type="inferred from homology"/>